<evidence type="ECO:0000313" key="3">
    <source>
        <dbReference type="Proteomes" id="UP001331561"/>
    </source>
</evidence>
<gene>
    <name evidence="2" type="ORF">VVD49_21505</name>
</gene>
<dbReference type="Pfam" id="PF21926">
    <property type="entry name" value="FeeM"/>
    <property type="match status" value="1"/>
</dbReference>
<evidence type="ECO:0000313" key="2">
    <source>
        <dbReference type="EMBL" id="MEC5388324.1"/>
    </source>
</evidence>
<dbReference type="EMBL" id="JAYXHS010000005">
    <property type="protein sequence ID" value="MEC5388324.1"/>
    <property type="molecule type" value="Genomic_DNA"/>
</dbReference>
<protein>
    <recommendedName>
        <fullName evidence="1">N-acyl amino acid synthase FeeM catalytic core domain-containing protein</fullName>
    </recommendedName>
</protein>
<dbReference type="Proteomes" id="UP001331561">
    <property type="component" value="Unassembled WGS sequence"/>
</dbReference>
<sequence length="260" mass="28232">MAYHFSTSLPRLPTHSVLLPRSRLSACGTSPGQIVERPGLLEFLRELAFEKSLPIDARFHGPALRVGLAATPWQLQQSLDLLMRLDVPNPLNAPARADTTDANLDRVVALAMNMSLNTPYTGALATIWLRRDGASGLPQDAVPSAQHALAQMREAGKRLVAVEAIAFDPQAPLKIVLEPMMHALRSIVVDLWDATDIITTCPASQVGYYCSKLGFSRLTKPRLDTLQTARTAPVMLHMPTQRMASIIAKSAAPRAEALSA</sequence>
<proteinExistence type="predicted"/>
<dbReference type="InterPro" id="IPR054597">
    <property type="entry name" value="FeeM_cat"/>
</dbReference>
<dbReference type="Gene3D" id="3.40.630.30">
    <property type="match status" value="1"/>
</dbReference>
<feature type="domain" description="N-acyl amino acid synthase FeeM catalytic core" evidence="1">
    <location>
        <begin position="124"/>
        <end position="223"/>
    </location>
</feature>
<keyword evidence="3" id="KW-1185">Reference proteome</keyword>
<organism evidence="2 3">
    <name type="scientific">Uliginosibacterium silvisoli</name>
    <dbReference type="NCBI Taxonomy" id="3114758"/>
    <lineage>
        <taxon>Bacteria</taxon>
        <taxon>Pseudomonadati</taxon>
        <taxon>Pseudomonadota</taxon>
        <taxon>Betaproteobacteria</taxon>
        <taxon>Rhodocyclales</taxon>
        <taxon>Zoogloeaceae</taxon>
        <taxon>Uliginosibacterium</taxon>
    </lineage>
</organism>
<name>A0ABU6K9L7_9RHOO</name>
<reference evidence="2 3" key="1">
    <citation type="submission" date="2024-01" db="EMBL/GenBank/DDBJ databases">
        <title>Uliginosibacterium soil sp. nov.</title>
        <authorList>
            <person name="Lv Y."/>
        </authorList>
    </citation>
    <scope>NUCLEOTIDE SEQUENCE [LARGE SCALE GENOMIC DNA]</scope>
    <source>
        <strain evidence="2 3">H3</strain>
    </source>
</reference>
<evidence type="ECO:0000259" key="1">
    <source>
        <dbReference type="Pfam" id="PF21926"/>
    </source>
</evidence>
<dbReference type="RefSeq" id="WP_327601296.1">
    <property type="nucleotide sequence ID" value="NZ_JAYXHS010000005.1"/>
</dbReference>
<accession>A0ABU6K9L7</accession>
<comment type="caution">
    <text evidence="2">The sequence shown here is derived from an EMBL/GenBank/DDBJ whole genome shotgun (WGS) entry which is preliminary data.</text>
</comment>